<name>A0A167LUS1_CALVF</name>
<dbReference type="EMBL" id="KV417286">
    <property type="protein sequence ID" value="KZO96051.1"/>
    <property type="molecule type" value="Genomic_DNA"/>
</dbReference>
<protein>
    <recommendedName>
        <fullName evidence="3">F-box domain-containing protein</fullName>
    </recommendedName>
</protein>
<dbReference type="AlphaFoldDB" id="A0A167LUS1"/>
<dbReference type="OrthoDB" id="2749124at2759"/>
<dbReference type="SUPFAM" id="SSF52047">
    <property type="entry name" value="RNI-like"/>
    <property type="match status" value="1"/>
</dbReference>
<organism evidence="1 2">
    <name type="scientific">Calocera viscosa (strain TUFC12733)</name>
    <dbReference type="NCBI Taxonomy" id="1330018"/>
    <lineage>
        <taxon>Eukaryota</taxon>
        <taxon>Fungi</taxon>
        <taxon>Dikarya</taxon>
        <taxon>Basidiomycota</taxon>
        <taxon>Agaricomycotina</taxon>
        <taxon>Dacrymycetes</taxon>
        <taxon>Dacrymycetales</taxon>
        <taxon>Dacrymycetaceae</taxon>
        <taxon>Calocera</taxon>
    </lineage>
</organism>
<keyword evidence="2" id="KW-1185">Reference proteome</keyword>
<accession>A0A167LUS1</accession>
<evidence type="ECO:0000313" key="1">
    <source>
        <dbReference type="EMBL" id="KZO96051.1"/>
    </source>
</evidence>
<evidence type="ECO:0008006" key="3">
    <source>
        <dbReference type="Google" id="ProtNLM"/>
    </source>
</evidence>
<reference evidence="1 2" key="1">
    <citation type="journal article" date="2016" name="Mol. Biol. Evol.">
        <title>Comparative Genomics of Early-Diverging Mushroom-Forming Fungi Provides Insights into the Origins of Lignocellulose Decay Capabilities.</title>
        <authorList>
            <person name="Nagy L.G."/>
            <person name="Riley R."/>
            <person name="Tritt A."/>
            <person name="Adam C."/>
            <person name="Daum C."/>
            <person name="Floudas D."/>
            <person name="Sun H."/>
            <person name="Yadav J.S."/>
            <person name="Pangilinan J."/>
            <person name="Larsson K.H."/>
            <person name="Matsuura K."/>
            <person name="Barry K."/>
            <person name="Labutti K."/>
            <person name="Kuo R."/>
            <person name="Ohm R.A."/>
            <person name="Bhattacharya S.S."/>
            <person name="Shirouzu T."/>
            <person name="Yoshinaga Y."/>
            <person name="Martin F.M."/>
            <person name="Grigoriev I.V."/>
            <person name="Hibbett D.S."/>
        </authorList>
    </citation>
    <scope>NUCLEOTIDE SEQUENCE [LARGE SCALE GENOMIC DNA]</scope>
    <source>
        <strain evidence="1 2">TUFC12733</strain>
    </source>
</reference>
<sequence>MELISSHTFPDQHTAAKRVFDTVDVLDLILDHFDPYRDRSSLARLARTRTACFRPSISRLWKRLNSFRPLIGLLPKHVLAHRLQTFSTTTNEDEMVPTPRDIRDDDFLRWQIYSPFVRTVAVMPCLLSETITTFNDHDDMAVLKAIFLIGSLLGTKALPNLTELMMGSLTSTTSILASRLKTSLLTSIILNPKAVHGDVTSVLGFLSLIDSWKQIKKLKVITLISNRQMSNELTTALFTILHVGIEQLESFSLRSHCGHSVVFLPGLNNLPLLSQLALSDNWSKLRSSVYDGEASFGVLHEVDACSSQTIRQTLGSGAFHCLTGLAMESSPAFCAAMLDVVRGPLSRVTIRTTFTALEELRALIVSIVGSQHQPRRDLKHLSLTFQNCWNAFPVDSCWAVLFRLQPLDLRSFDLEGTFYDDSAEDHHITEQGISYLISQWHNLRHLHIETMHKTNHASAHPMQKIVR</sequence>
<evidence type="ECO:0000313" key="2">
    <source>
        <dbReference type="Proteomes" id="UP000076738"/>
    </source>
</evidence>
<gene>
    <name evidence="1" type="ORF">CALVIDRAFT_537636</name>
</gene>
<proteinExistence type="predicted"/>
<dbReference type="Proteomes" id="UP000076738">
    <property type="component" value="Unassembled WGS sequence"/>
</dbReference>